<evidence type="ECO:0000313" key="6">
    <source>
        <dbReference type="EMBL" id="SCF01071.1"/>
    </source>
</evidence>
<evidence type="ECO:0000313" key="7">
    <source>
        <dbReference type="Proteomes" id="UP000199405"/>
    </source>
</evidence>
<reference evidence="6 7" key="1">
    <citation type="submission" date="2016-06" db="EMBL/GenBank/DDBJ databases">
        <authorList>
            <person name="Varghese N."/>
            <person name="Submissions Spin"/>
        </authorList>
    </citation>
    <scope>NUCLEOTIDE SEQUENCE [LARGE SCALE GENOMIC DNA]</scope>
    <source>
        <strain evidence="6 7">DSM 45142</strain>
    </source>
</reference>
<dbReference type="SUPFAM" id="SSF75712">
    <property type="entry name" value="Rad50 coiled-coil Zn hook"/>
    <property type="match status" value="1"/>
</dbReference>
<evidence type="ECO:0000256" key="2">
    <source>
        <dbReference type="ARBA" id="ARBA00011322"/>
    </source>
</evidence>
<dbReference type="Gene3D" id="3.40.50.300">
    <property type="entry name" value="P-loop containing nucleotide triphosphate hydrolases"/>
    <property type="match status" value="2"/>
</dbReference>
<evidence type="ECO:0000256" key="1">
    <source>
        <dbReference type="ARBA" id="ARBA00006930"/>
    </source>
</evidence>
<dbReference type="Pfam" id="PF13476">
    <property type="entry name" value="AAA_23"/>
    <property type="match status" value="1"/>
</dbReference>
<keyword evidence="6" id="KW-0378">Hydrolase</keyword>
<dbReference type="RefSeq" id="WP_091424781.1">
    <property type="nucleotide sequence ID" value="NZ_FMCQ01000007.1"/>
</dbReference>
<dbReference type="InterPro" id="IPR038729">
    <property type="entry name" value="Rad50/SbcC_AAA"/>
</dbReference>
<dbReference type="SUPFAM" id="SSF52540">
    <property type="entry name" value="P-loop containing nucleoside triphosphate hydrolases"/>
    <property type="match status" value="1"/>
</dbReference>
<dbReference type="Proteomes" id="UP000199405">
    <property type="component" value="Unassembled WGS sequence"/>
</dbReference>
<dbReference type="EMBL" id="FMCQ01000007">
    <property type="protein sequence ID" value="SCF01071.1"/>
    <property type="molecule type" value="Genomic_DNA"/>
</dbReference>
<feature type="coiled-coil region" evidence="4">
    <location>
        <begin position="401"/>
        <end position="428"/>
    </location>
</feature>
<keyword evidence="4" id="KW-0175">Coiled coil</keyword>
<sequence length="997" mass="108048">MKPLVLTFKGIRSYRGEQTIDLRQRTLVGIIGETGAGKSSVLEALHFALFGDCTWEAPTHKVLIADGGDGTLSVKLTFTTGNRTWIVERSISRDRATSVHRLISQDDGTIVTGRRAVDKRIREIIGMDQATFTKSVILPQGRFEQLLHMSPGERAGVLKKLLGLDDLDTIRDLARTRHEQLLPLLTELTTRRDGLETDPRAAVENAERRLRTVQAKLVRLRSIARTVAAASAKHTTLAAERDSIDAAQGRLRQELGGHDLAGVATLQNLARQLDDEGRAIKERLAPIEREIDELTNELGDRSPGRPEADAANNARISLTRIAEQLQQITELRGSVQDAAAGIFEREAAVEALTQAVDEADSRAEAAHKASTEQATEAQNVSASNAKATRLLAEVRSAAKGVSTYTERVENLDRRRQAANEALTHAQANFGDLGRRLDEANSQQAELQRLNSAAHAAEGLGPGDTCPVCSHCIDADFQPPATAELTTINKVIRELKKRHSAALQAVSDAKAEQDHVAKELPEVQMDLDTARRTYAGSLVTLTGVLGEFKVDDDDSVILSTTINAAMKAQERAVEATRERTRLQTAAAAQRATATAAAKELKTQTDHLASQRRTIDAHLAAVEAARKQLPTRYQPADTTDTAIATAAQTARLDHEQQARHTERLGQLRAEVAAANTDRTKLGKRYDRTVRGPAAQHRQRTQTLLHHHDTLADLLAVGHADAGDPAASIADQAAWTRASASRIEDLLSIANKRIEELATGIAETEAGIAAAIATAATNGRDLSEALEHEIGQEALAKQEHATLTTQIAMADDLQRRIEATRPHVQSLKVLVGLLSDAKFIGHIVADRQRALLANANALLGDMSRRQFAFADDFQIFDAHTGQLRDVKTMSGGETFQASLALALALVEQTALNGGRAEALFLDEGFGTLDRSALTHALDALQSQVQAGRLVVIISHMRAVADYVPDLLLVERGPAGSTARWASDRERADLAEEDLYGGLQE</sequence>
<evidence type="ECO:0000256" key="3">
    <source>
        <dbReference type="ARBA" id="ARBA00013368"/>
    </source>
</evidence>
<comment type="subunit">
    <text evidence="2">Heterodimer of SbcC and SbcD.</text>
</comment>
<proteinExistence type="inferred from homology"/>
<dbReference type="Pfam" id="PF13558">
    <property type="entry name" value="SbcC_Walker_B"/>
    <property type="match status" value="1"/>
</dbReference>
<gene>
    <name evidence="6" type="ORF">GA0070562_5093</name>
</gene>
<comment type="caution">
    <text evidence="6">The sequence shown here is derived from an EMBL/GenBank/DDBJ whole genome shotgun (WGS) entry which is preliminary data.</text>
</comment>
<evidence type="ECO:0000259" key="5">
    <source>
        <dbReference type="Pfam" id="PF13476"/>
    </source>
</evidence>
<dbReference type="GO" id="GO:0004527">
    <property type="term" value="F:exonuclease activity"/>
    <property type="evidence" value="ECO:0007669"/>
    <property type="project" value="UniProtKB-KW"/>
</dbReference>
<organism evidence="6 7">
    <name type="scientific">Micromonospora tulbaghiae</name>
    <dbReference type="NCBI Taxonomy" id="479978"/>
    <lineage>
        <taxon>Bacteria</taxon>
        <taxon>Bacillati</taxon>
        <taxon>Actinomycetota</taxon>
        <taxon>Actinomycetes</taxon>
        <taxon>Micromonosporales</taxon>
        <taxon>Micromonosporaceae</taxon>
        <taxon>Micromonospora</taxon>
    </lineage>
</organism>
<name>A0ABY0KQQ2_9ACTN</name>
<protein>
    <recommendedName>
        <fullName evidence="3">Nuclease SbcCD subunit C</fullName>
    </recommendedName>
</protein>
<feature type="domain" description="Rad50/SbcC-type AAA" evidence="5">
    <location>
        <begin position="6"/>
        <end position="177"/>
    </location>
</feature>
<keyword evidence="6" id="KW-0269">Exonuclease</keyword>
<dbReference type="GeneID" id="93471814"/>
<evidence type="ECO:0000256" key="4">
    <source>
        <dbReference type="SAM" id="Coils"/>
    </source>
</evidence>
<accession>A0ABY0KQQ2</accession>
<dbReference type="PANTHER" id="PTHR32114:SF2">
    <property type="entry name" value="ABC TRANSPORTER ABCH.3"/>
    <property type="match status" value="1"/>
</dbReference>
<dbReference type="PANTHER" id="PTHR32114">
    <property type="entry name" value="ABC TRANSPORTER ABCH.3"/>
    <property type="match status" value="1"/>
</dbReference>
<keyword evidence="6" id="KW-0540">Nuclease</keyword>
<keyword evidence="7" id="KW-1185">Reference proteome</keyword>
<comment type="similarity">
    <text evidence="1">Belongs to the SMC family. SbcC subfamily.</text>
</comment>
<dbReference type="InterPro" id="IPR027417">
    <property type="entry name" value="P-loop_NTPase"/>
</dbReference>